<feature type="domain" description="Alpha-2-macroglobulin" evidence="3">
    <location>
        <begin position="19"/>
        <end position="111"/>
    </location>
</feature>
<dbReference type="InterPro" id="IPR001599">
    <property type="entry name" value="Macroglobln_a2"/>
</dbReference>
<protein>
    <recommendedName>
        <fullName evidence="3">Alpha-2-macroglobulin domain-containing protein</fullName>
    </recommendedName>
</protein>
<feature type="non-terminal residue" evidence="4">
    <location>
        <position position="942"/>
    </location>
</feature>
<dbReference type="Proteomes" id="UP001331761">
    <property type="component" value="Unassembled WGS sequence"/>
</dbReference>
<dbReference type="Gene3D" id="2.20.130.20">
    <property type="match status" value="1"/>
</dbReference>
<dbReference type="SUPFAM" id="SSF48239">
    <property type="entry name" value="Terpenoid cyclases/Protein prenyltransferases"/>
    <property type="match status" value="1"/>
</dbReference>
<evidence type="ECO:0000256" key="2">
    <source>
        <dbReference type="ARBA" id="ARBA00022966"/>
    </source>
</evidence>
<dbReference type="InterPro" id="IPR050473">
    <property type="entry name" value="A2M/Complement_sys"/>
</dbReference>
<accession>A0AAN8ERM0</accession>
<sequence length="942" mass="104891">MQPVEEEGGSLVRQLFHEVWLFDAVPLGASGTVSKTLKAPDNVGRWAITSSFWSPGQRVLCDANKVEITSRKDVFMEIDLPKHAYINETIAAKVSVTAVKPFKERQYSVCFSETSRKVCADLGSFGQLGQPSYSRVALSPSRPTDTKILTLKFLSTGSTSVTFVLRQESSFPGKHHCEVGEIEDTVRLEIVIAERDEAEEIYKRIVLDADKPLFSDSLEKSSHDTSMPRDIFSISEHRSPTDVNVMVTNVYVHMPSSEAVHSFSVEISKFLPLQPADVPLKRARRDTEYRNSFLSDIIKSLSVDLYQFKRMKMLQQVDRQTIETLEDRIGSLISDMLRFSDCENQSACGYSEYSSPHKPKERSIALTAIATSLLCEASASARTVCGGITFLIQSLLKNWQEESTDLDGLIDLGHPTDKEWFLKALILQVSRDCAAYQCLRNDEAWYNLVSSFYSLDEGWKWDIRCLAALAYMGTNATSEIMRIKLATMSNGKLVPFWTAGHYPVLKSKTSSFEDASGARKIKSGDVLVNALGILAFVSPGAERRSMDWDPLAIWLYEQQLQDGTFENAIDTYFAARALFEYRFRKIAIDKSNDLSVTISCPTCDTYKVNITESAAEIHLPTNIRNLTMETKGHGKANVGLRILARKRQRSRRGLTPDDYYPVRITVLQEGVTPGTLHQTVCLKTLSPIVTTMEITHGLYTGFSTSLDNIAILPNSSSLSFVTLPTVSTFATHFVLEGFRRGEPLCYILGATEPRHNYEPLHLAPVAIAARHPVEGLIGLALISHPDLDYRPSRTRRQASQLLREPPNYFLKRARRGMLDDSIDTVCFQGGACSCAESSCGVKCGLCAKDTMADLEALMSKENTFGALLRVIDSQKVLVGNSFYTHLSTDVREKSGPAKVQISDKLDIWLRDCNPRCQATTPAKQDRFFIIGEAGALTLDTSG</sequence>
<dbReference type="GO" id="GO:0004866">
    <property type="term" value="F:endopeptidase inhibitor activity"/>
    <property type="evidence" value="ECO:0007669"/>
    <property type="project" value="InterPro"/>
</dbReference>
<evidence type="ECO:0000256" key="1">
    <source>
        <dbReference type="ARBA" id="ARBA00022729"/>
    </source>
</evidence>
<keyword evidence="5" id="KW-1185">Reference proteome</keyword>
<name>A0AAN8ERM0_TRICO</name>
<dbReference type="InterPro" id="IPR008930">
    <property type="entry name" value="Terpenoid_cyclase/PrenylTrfase"/>
</dbReference>
<organism evidence="4 5">
    <name type="scientific">Trichostrongylus colubriformis</name>
    <name type="common">Black scour worm</name>
    <dbReference type="NCBI Taxonomy" id="6319"/>
    <lineage>
        <taxon>Eukaryota</taxon>
        <taxon>Metazoa</taxon>
        <taxon>Ecdysozoa</taxon>
        <taxon>Nematoda</taxon>
        <taxon>Chromadorea</taxon>
        <taxon>Rhabditida</taxon>
        <taxon>Rhabditina</taxon>
        <taxon>Rhabditomorpha</taxon>
        <taxon>Strongyloidea</taxon>
        <taxon>Trichostrongylidae</taxon>
        <taxon>Trichostrongylus</taxon>
    </lineage>
</organism>
<dbReference type="AlphaFoldDB" id="A0AAN8ERM0"/>
<dbReference type="SMART" id="SM01360">
    <property type="entry name" value="A2M"/>
    <property type="match status" value="1"/>
</dbReference>
<evidence type="ECO:0000313" key="5">
    <source>
        <dbReference type="Proteomes" id="UP001331761"/>
    </source>
</evidence>
<proteinExistence type="predicted"/>
<reference evidence="4 5" key="1">
    <citation type="submission" date="2019-10" db="EMBL/GenBank/DDBJ databases">
        <title>Assembly and Annotation for the nematode Trichostrongylus colubriformis.</title>
        <authorList>
            <person name="Martin J."/>
        </authorList>
    </citation>
    <scope>NUCLEOTIDE SEQUENCE [LARGE SCALE GENOMIC DNA]</scope>
    <source>
        <strain evidence="4">G859</strain>
        <tissue evidence="4">Whole worm</tissue>
    </source>
</reference>
<gene>
    <name evidence="4" type="ORF">GCK32_008147</name>
</gene>
<evidence type="ECO:0000259" key="3">
    <source>
        <dbReference type="SMART" id="SM01360"/>
    </source>
</evidence>
<dbReference type="PANTHER" id="PTHR11412">
    <property type="entry name" value="MACROGLOBULIN / COMPLEMENT"/>
    <property type="match status" value="1"/>
</dbReference>
<dbReference type="Pfam" id="PF00207">
    <property type="entry name" value="A2M"/>
    <property type="match status" value="1"/>
</dbReference>
<comment type="caution">
    <text evidence="4">The sequence shown here is derived from an EMBL/GenBank/DDBJ whole genome shotgun (WGS) entry which is preliminary data.</text>
</comment>
<dbReference type="EMBL" id="WIXE01024558">
    <property type="protein sequence ID" value="KAK5965505.1"/>
    <property type="molecule type" value="Genomic_DNA"/>
</dbReference>
<dbReference type="PANTHER" id="PTHR11412:SF136">
    <property type="entry name" value="CD109 ANTIGEN"/>
    <property type="match status" value="1"/>
</dbReference>
<keyword evidence="1" id="KW-0732">Signal</keyword>
<dbReference type="Gene3D" id="1.50.10.20">
    <property type="match status" value="1"/>
</dbReference>
<keyword evidence="2" id="KW-0882">Thioester bond</keyword>
<evidence type="ECO:0000313" key="4">
    <source>
        <dbReference type="EMBL" id="KAK5965505.1"/>
    </source>
</evidence>